<protein>
    <submittedName>
        <fullName evidence="1">Uncharacterized protein</fullName>
    </submittedName>
</protein>
<dbReference type="AlphaFoldDB" id="A0A370L0N5"/>
<evidence type="ECO:0000313" key="1">
    <source>
        <dbReference type="EMBL" id="RDJ20785.1"/>
    </source>
</evidence>
<dbReference type="Proteomes" id="UP000255207">
    <property type="component" value="Unassembled WGS sequence"/>
</dbReference>
<dbReference type="EMBL" id="QQTP01000015">
    <property type="protein sequence ID" value="RDJ20785.1"/>
    <property type="molecule type" value="Genomic_DNA"/>
</dbReference>
<gene>
    <name evidence="1" type="ORF">DWE98_22735</name>
</gene>
<sequence length="116" mass="13006">MSGQRIVYCRSVAKAAYLVILTHERAKGASLSAIDRETAVEFDKRINLALRYLFLAGNEVRGHIEREQSKALDRALGRACAELDSGVLELIYRAHPDLRPDFLGGTRRSDEFENGE</sequence>
<keyword evidence="2" id="KW-1185">Reference proteome</keyword>
<accession>A0A370L0N5</accession>
<proteinExistence type="predicted"/>
<name>A0A370L0N5_9HYPH</name>
<organism evidence="1 2">
    <name type="scientific">Bosea caraganae</name>
    <dbReference type="NCBI Taxonomy" id="2763117"/>
    <lineage>
        <taxon>Bacteria</taxon>
        <taxon>Pseudomonadati</taxon>
        <taxon>Pseudomonadota</taxon>
        <taxon>Alphaproteobacteria</taxon>
        <taxon>Hyphomicrobiales</taxon>
        <taxon>Boseaceae</taxon>
        <taxon>Bosea</taxon>
    </lineage>
</organism>
<comment type="caution">
    <text evidence="1">The sequence shown here is derived from an EMBL/GenBank/DDBJ whole genome shotgun (WGS) entry which is preliminary data.</text>
</comment>
<evidence type="ECO:0000313" key="2">
    <source>
        <dbReference type="Proteomes" id="UP000255207"/>
    </source>
</evidence>
<reference evidence="2" key="1">
    <citation type="submission" date="2018-07" db="EMBL/GenBank/DDBJ databases">
        <authorList>
            <person name="Safronova V.I."/>
            <person name="Chirak E.R."/>
            <person name="Sazanova A.L."/>
        </authorList>
    </citation>
    <scope>NUCLEOTIDE SEQUENCE [LARGE SCALE GENOMIC DNA]</scope>
    <source>
        <strain evidence="2">RCAM04685</strain>
    </source>
</reference>